<protein>
    <submittedName>
        <fullName evidence="2">Uncharacterized protein</fullName>
    </submittedName>
</protein>
<feature type="transmembrane region" description="Helical" evidence="1">
    <location>
        <begin position="71"/>
        <end position="91"/>
    </location>
</feature>
<dbReference type="AlphaFoldDB" id="A0A0F9PM16"/>
<feature type="transmembrane region" description="Helical" evidence="1">
    <location>
        <begin position="42"/>
        <end position="59"/>
    </location>
</feature>
<reference evidence="2" key="1">
    <citation type="journal article" date="2015" name="Nature">
        <title>Complex archaea that bridge the gap between prokaryotes and eukaryotes.</title>
        <authorList>
            <person name="Spang A."/>
            <person name="Saw J.H."/>
            <person name="Jorgensen S.L."/>
            <person name="Zaremba-Niedzwiedzka K."/>
            <person name="Martijn J."/>
            <person name="Lind A.E."/>
            <person name="van Eijk R."/>
            <person name="Schleper C."/>
            <person name="Guy L."/>
            <person name="Ettema T.J."/>
        </authorList>
    </citation>
    <scope>NUCLEOTIDE SEQUENCE</scope>
</reference>
<evidence type="ECO:0000256" key="1">
    <source>
        <dbReference type="SAM" id="Phobius"/>
    </source>
</evidence>
<comment type="caution">
    <text evidence="2">The sequence shown here is derived from an EMBL/GenBank/DDBJ whole genome shotgun (WGS) entry which is preliminary data.</text>
</comment>
<organism evidence="2">
    <name type="scientific">marine sediment metagenome</name>
    <dbReference type="NCBI Taxonomy" id="412755"/>
    <lineage>
        <taxon>unclassified sequences</taxon>
        <taxon>metagenomes</taxon>
        <taxon>ecological metagenomes</taxon>
    </lineage>
</organism>
<sequence length="127" mass="14725">MLDSRPIKLLDVKWSSIKHPLFSENMEDGFSLFLLKFSESRSCLLFGTSALLLFIFASQNTSFMSFLNEHWFGNILKVLCVIGALLSWFSAQAHSYKNGHFKLVASIFLLWPISYIYLFYIQLNEKL</sequence>
<evidence type="ECO:0000313" key="2">
    <source>
        <dbReference type="EMBL" id="KKN31229.1"/>
    </source>
</evidence>
<dbReference type="EMBL" id="LAZR01002346">
    <property type="protein sequence ID" value="KKN31229.1"/>
    <property type="molecule type" value="Genomic_DNA"/>
</dbReference>
<keyword evidence="1" id="KW-0472">Membrane</keyword>
<name>A0A0F9PM16_9ZZZZ</name>
<keyword evidence="1" id="KW-0812">Transmembrane</keyword>
<accession>A0A0F9PM16</accession>
<keyword evidence="1" id="KW-1133">Transmembrane helix</keyword>
<feature type="transmembrane region" description="Helical" evidence="1">
    <location>
        <begin position="103"/>
        <end position="123"/>
    </location>
</feature>
<gene>
    <name evidence="2" type="ORF">LCGC14_0825980</name>
</gene>
<proteinExistence type="predicted"/>